<accession>A0A919IT27</accession>
<proteinExistence type="predicted"/>
<evidence type="ECO:0000313" key="2">
    <source>
        <dbReference type="EMBL" id="GID70526.1"/>
    </source>
</evidence>
<dbReference type="Proteomes" id="UP000619479">
    <property type="component" value="Unassembled WGS sequence"/>
</dbReference>
<reference evidence="2" key="1">
    <citation type="submission" date="2021-01" db="EMBL/GenBank/DDBJ databases">
        <title>Whole genome shotgun sequence of Actinoplanes cyaneus NBRC 14990.</title>
        <authorList>
            <person name="Komaki H."/>
            <person name="Tamura T."/>
        </authorList>
    </citation>
    <scope>NUCLEOTIDE SEQUENCE</scope>
    <source>
        <strain evidence="2">NBRC 14990</strain>
    </source>
</reference>
<dbReference type="NCBIfam" id="TIGR02246">
    <property type="entry name" value="SgcJ/EcaC family oxidoreductase"/>
    <property type="match status" value="1"/>
</dbReference>
<dbReference type="SUPFAM" id="SSF54427">
    <property type="entry name" value="NTF2-like"/>
    <property type="match status" value="1"/>
</dbReference>
<name>A0A919IT27_9ACTN</name>
<protein>
    <recommendedName>
        <fullName evidence="1">DUF4440 domain-containing protein</fullName>
    </recommendedName>
</protein>
<dbReference type="Gene3D" id="3.10.450.50">
    <property type="match status" value="1"/>
</dbReference>
<dbReference type="InterPro" id="IPR027843">
    <property type="entry name" value="DUF4440"/>
</dbReference>
<gene>
    <name evidence="2" type="ORF">Acy02nite_84070</name>
</gene>
<dbReference type="Pfam" id="PF14534">
    <property type="entry name" value="DUF4440"/>
    <property type="match status" value="1"/>
</dbReference>
<sequence length="140" mass="14684">MTTSTDAAVFDEREQAAVGAMPGRLVRAWSDHDADAFAALFAEDGALILPGVYVSGRAAIREHMAEAYRGVYRGTTVTGRPIAVKPLGPGAVALLTEGGVIAAGSTELAAADAIRASWILTKRDGEWLLSVYQNSPRDPA</sequence>
<dbReference type="AlphaFoldDB" id="A0A919IT27"/>
<comment type="caution">
    <text evidence="2">The sequence shown here is derived from an EMBL/GenBank/DDBJ whole genome shotgun (WGS) entry which is preliminary data.</text>
</comment>
<dbReference type="RefSeq" id="WP_203754459.1">
    <property type="nucleotide sequence ID" value="NZ_BAAAUC010000014.1"/>
</dbReference>
<organism evidence="2 3">
    <name type="scientific">Actinoplanes cyaneus</name>
    <dbReference type="NCBI Taxonomy" id="52696"/>
    <lineage>
        <taxon>Bacteria</taxon>
        <taxon>Bacillati</taxon>
        <taxon>Actinomycetota</taxon>
        <taxon>Actinomycetes</taxon>
        <taxon>Micromonosporales</taxon>
        <taxon>Micromonosporaceae</taxon>
        <taxon>Actinoplanes</taxon>
    </lineage>
</organism>
<dbReference type="InterPro" id="IPR032710">
    <property type="entry name" value="NTF2-like_dom_sf"/>
</dbReference>
<feature type="domain" description="DUF4440" evidence="1">
    <location>
        <begin position="24"/>
        <end position="129"/>
    </location>
</feature>
<keyword evidence="3" id="KW-1185">Reference proteome</keyword>
<evidence type="ECO:0000259" key="1">
    <source>
        <dbReference type="Pfam" id="PF14534"/>
    </source>
</evidence>
<evidence type="ECO:0000313" key="3">
    <source>
        <dbReference type="Proteomes" id="UP000619479"/>
    </source>
</evidence>
<dbReference type="EMBL" id="BOMH01000076">
    <property type="protein sequence ID" value="GID70526.1"/>
    <property type="molecule type" value="Genomic_DNA"/>
</dbReference>
<dbReference type="InterPro" id="IPR011944">
    <property type="entry name" value="Steroid_delta5-4_isomerase"/>
</dbReference>